<dbReference type="AlphaFoldDB" id="A0A6A6XMD6"/>
<protein>
    <submittedName>
        <fullName evidence="1">Uncharacterized protein</fullName>
    </submittedName>
</protein>
<name>A0A6A6XMD6_9PLEO</name>
<dbReference type="Proteomes" id="UP000799757">
    <property type="component" value="Unassembled WGS sequence"/>
</dbReference>
<proteinExistence type="predicted"/>
<sequence>KSKTYNSRDSPMVTHLTTSPPVSCLCKAERTGSPIFMILWSYVSELCLDVIYIEWCAQFWMEMVYFTLTWHGPWHPFADPKSRVRKLWYAREGC</sequence>
<accession>A0A6A6XMD6</accession>
<feature type="non-terminal residue" evidence="1">
    <location>
        <position position="1"/>
    </location>
</feature>
<organism evidence="1 2">
    <name type="scientific">Melanomma pulvis-pyrius CBS 109.77</name>
    <dbReference type="NCBI Taxonomy" id="1314802"/>
    <lineage>
        <taxon>Eukaryota</taxon>
        <taxon>Fungi</taxon>
        <taxon>Dikarya</taxon>
        <taxon>Ascomycota</taxon>
        <taxon>Pezizomycotina</taxon>
        <taxon>Dothideomycetes</taxon>
        <taxon>Pleosporomycetidae</taxon>
        <taxon>Pleosporales</taxon>
        <taxon>Melanommataceae</taxon>
        <taxon>Melanomma</taxon>
    </lineage>
</organism>
<evidence type="ECO:0000313" key="1">
    <source>
        <dbReference type="EMBL" id="KAF2797394.1"/>
    </source>
</evidence>
<dbReference type="EMBL" id="MU001807">
    <property type="protein sequence ID" value="KAF2797394.1"/>
    <property type="molecule type" value="Genomic_DNA"/>
</dbReference>
<evidence type="ECO:0000313" key="2">
    <source>
        <dbReference type="Proteomes" id="UP000799757"/>
    </source>
</evidence>
<gene>
    <name evidence="1" type="ORF">K505DRAFT_235632</name>
</gene>
<reference evidence="1" key="1">
    <citation type="journal article" date="2020" name="Stud. Mycol.">
        <title>101 Dothideomycetes genomes: a test case for predicting lifestyles and emergence of pathogens.</title>
        <authorList>
            <person name="Haridas S."/>
            <person name="Albert R."/>
            <person name="Binder M."/>
            <person name="Bloem J."/>
            <person name="Labutti K."/>
            <person name="Salamov A."/>
            <person name="Andreopoulos B."/>
            <person name="Baker S."/>
            <person name="Barry K."/>
            <person name="Bills G."/>
            <person name="Bluhm B."/>
            <person name="Cannon C."/>
            <person name="Castanera R."/>
            <person name="Culley D."/>
            <person name="Daum C."/>
            <person name="Ezra D."/>
            <person name="Gonzalez J."/>
            <person name="Henrissat B."/>
            <person name="Kuo A."/>
            <person name="Liang C."/>
            <person name="Lipzen A."/>
            <person name="Lutzoni F."/>
            <person name="Magnuson J."/>
            <person name="Mondo S."/>
            <person name="Nolan M."/>
            <person name="Ohm R."/>
            <person name="Pangilinan J."/>
            <person name="Park H.-J."/>
            <person name="Ramirez L."/>
            <person name="Alfaro M."/>
            <person name="Sun H."/>
            <person name="Tritt A."/>
            <person name="Yoshinaga Y."/>
            <person name="Zwiers L.-H."/>
            <person name="Turgeon B."/>
            <person name="Goodwin S."/>
            <person name="Spatafora J."/>
            <person name="Crous P."/>
            <person name="Grigoriev I."/>
        </authorList>
    </citation>
    <scope>NUCLEOTIDE SEQUENCE</scope>
    <source>
        <strain evidence="1">CBS 109.77</strain>
    </source>
</reference>
<dbReference type="OrthoDB" id="3763505at2759"/>
<keyword evidence="2" id="KW-1185">Reference proteome</keyword>